<dbReference type="PROSITE" id="PS51379">
    <property type="entry name" value="4FE4S_FER_2"/>
    <property type="match status" value="2"/>
</dbReference>
<dbReference type="Gene3D" id="3.40.50.720">
    <property type="entry name" value="NAD(P)-binding Rossmann-like Domain"/>
    <property type="match status" value="1"/>
</dbReference>
<comment type="catalytic activity">
    <reaction evidence="10">
        <text>2 reduced [2Fe-2S]-[ferredoxin] + NADP(+) + H(+) = 2 oxidized [2Fe-2S]-[ferredoxin] + NADPH</text>
        <dbReference type="Rhea" id="RHEA:20125"/>
        <dbReference type="Rhea" id="RHEA-COMP:10000"/>
        <dbReference type="Rhea" id="RHEA-COMP:10001"/>
        <dbReference type="ChEBI" id="CHEBI:15378"/>
        <dbReference type="ChEBI" id="CHEBI:33737"/>
        <dbReference type="ChEBI" id="CHEBI:33738"/>
        <dbReference type="ChEBI" id="CHEBI:57783"/>
        <dbReference type="ChEBI" id="CHEBI:58349"/>
        <dbReference type="EC" id="1.18.1.2"/>
    </reaction>
</comment>
<evidence type="ECO:0000256" key="9">
    <source>
        <dbReference type="ARBA" id="ARBA00023014"/>
    </source>
</evidence>
<comment type="cofactor">
    <cofactor evidence="1">
        <name>FAD</name>
        <dbReference type="ChEBI" id="CHEBI:57692"/>
    </cofactor>
</comment>
<evidence type="ECO:0000256" key="4">
    <source>
        <dbReference type="ARBA" id="ARBA00022723"/>
    </source>
</evidence>
<dbReference type="Pfam" id="PF00037">
    <property type="entry name" value="Fer4"/>
    <property type="match status" value="1"/>
</dbReference>
<proteinExistence type="predicted"/>
<dbReference type="EMBL" id="RJSG01000002">
    <property type="protein sequence ID" value="RNL79184.1"/>
    <property type="molecule type" value="Genomic_DNA"/>
</dbReference>
<dbReference type="GO" id="GO:0004324">
    <property type="term" value="F:ferredoxin-NADP+ reductase activity"/>
    <property type="evidence" value="ECO:0007669"/>
    <property type="project" value="UniProtKB-EC"/>
</dbReference>
<keyword evidence="7" id="KW-0560">Oxidoreductase</keyword>
<dbReference type="PANTHER" id="PTHR48467:SF1">
    <property type="entry name" value="GLUTAMATE SYNTHASE 1 [NADH], CHLOROPLASTIC-LIKE"/>
    <property type="match status" value="1"/>
</dbReference>
<evidence type="ECO:0000256" key="6">
    <source>
        <dbReference type="ARBA" id="ARBA00022857"/>
    </source>
</evidence>
<dbReference type="InterPro" id="IPR055275">
    <property type="entry name" value="Ferredox_Rdtase"/>
</dbReference>
<protein>
    <recommendedName>
        <fullName evidence="2">ferredoxin--NADP(+) reductase</fullName>
        <ecNumber evidence="2">1.18.1.2</ecNumber>
    </recommendedName>
</protein>
<dbReference type="Gene3D" id="3.30.70.20">
    <property type="match status" value="1"/>
</dbReference>
<keyword evidence="6" id="KW-0521">NADP</keyword>
<keyword evidence="9" id="KW-0411">Iron-sulfur</keyword>
<dbReference type="SUPFAM" id="SSF54862">
    <property type="entry name" value="4Fe-4S ferredoxins"/>
    <property type="match status" value="1"/>
</dbReference>
<dbReference type="PANTHER" id="PTHR48467">
    <property type="entry name" value="GLUTAMATE SYNTHASE 1 [NADH], CHLOROPLASTIC-LIKE"/>
    <property type="match status" value="1"/>
</dbReference>
<dbReference type="GO" id="GO:0051536">
    <property type="term" value="F:iron-sulfur cluster binding"/>
    <property type="evidence" value="ECO:0007669"/>
    <property type="project" value="UniProtKB-KW"/>
</dbReference>
<keyword evidence="4" id="KW-0479">Metal-binding</keyword>
<evidence type="ECO:0000256" key="8">
    <source>
        <dbReference type="ARBA" id="ARBA00023004"/>
    </source>
</evidence>
<dbReference type="InterPro" id="IPR023753">
    <property type="entry name" value="FAD/NAD-binding_dom"/>
</dbReference>
<dbReference type="InterPro" id="IPR017900">
    <property type="entry name" value="4Fe4S_Fe_S_CS"/>
</dbReference>
<evidence type="ECO:0000313" key="12">
    <source>
        <dbReference type="EMBL" id="RNL79184.1"/>
    </source>
</evidence>
<dbReference type="AlphaFoldDB" id="A0A3N0DU78"/>
<evidence type="ECO:0000259" key="11">
    <source>
        <dbReference type="PROSITE" id="PS51379"/>
    </source>
</evidence>
<dbReference type="Pfam" id="PF07992">
    <property type="entry name" value="Pyr_redox_2"/>
    <property type="match status" value="1"/>
</dbReference>
<feature type="domain" description="4Fe-4S ferredoxin-type" evidence="11">
    <location>
        <begin position="1"/>
        <end position="29"/>
    </location>
</feature>
<evidence type="ECO:0000256" key="5">
    <source>
        <dbReference type="ARBA" id="ARBA00022827"/>
    </source>
</evidence>
<dbReference type="EC" id="1.18.1.2" evidence="2"/>
<sequence length="550" mass="58327">MPYVVTQSCCSDASCVIACPVNCIHPAPGEPGFAEAEMLYVDPKACVDCGACATACPVDALKPHTKLSADELPFIELNRLYYAENPHADRTPLAVIPKRRALPTDAIRVAVVGSGPAGLYAADELLKHPGVTVDVFDRLPTPYGLARAGVAPDHQHTKQVTKLFAAIEGQPGFRYRLGVEVGADISDTELAERYHGVIYAVGASSDKALGIEGEDLLGSVPATSVVGWYNGHPDHEDAFVDLGGERVVIVGNGNVALDVARVLTADPARLATTDIADLPLATLRGSRLSEVVVIGRRGPAEAAFTLPELVGLAGLTDVDVVVDDAGVGFDLATAKGRMLAEIAARPSTPGRRRIVLRFCVAPVRILGTESVTGVELERTRLEVVDGRTVAIGTGETEILEAQMVLRSVGYHGEPVAGLPFDDATGTVPNTEGRVEPGLYVAGWIKRGPTGFIGTNKSCSEETVAALFDDLSAGLLTEPDADAEELERWLAERVPAHIGLAGWQALDAEERRRGAEQGRPRVKLLDVEEMRTVATAGLPRARGRRSLPFTL</sequence>
<dbReference type="SUPFAM" id="SSF51971">
    <property type="entry name" value="Nucleotide-binding domain"/>
    <property type="match status" value="1"/>
</dbReference>
<keyword evidence="5" id="KW-0274">FAD</keyword>
<evidence type="ECO:0000256" key="7">
    <source>
        <dbReference type="ARBA" id="ARBA00023002"/>
    </source>
</evidence>
<comment type="caution">
    <text evidence="12">The sequence shown here is derived from an EMBL/GenBank/DDBJ whole genome shotgun (WGS) entry which is preliminary data.</text>
</comment>
<dbReference type="Gene3D" id="3.50.50.60">
    <property type="entry name" value="FAD/NAD(P)-binding domain"/>
    <property type="match status" value="1"/>
</dbReference>
<reference evidence="12 13" key="1">
    <citation type="submission" date="2018-11" db="EMBL/GenBank/DDBJ databases">
        <authorList>
            <person name="Li F."/>
        </authorList>
    </citation>
    <scope>NUCLEOTIDE SEQUENCE [LARGE SCALE GENOMIC DNA]</scope>
    <source>
        <strain evidence="12 13">KIS18-7</strain>
    </source>
</reference>
<evidence type="ECO:0000313" key="13">
    <source>
        <dbReference type="Proteomes" id="UP000277094"/>
    </source>
</evidence>
<keyword evidence="13" id="KW-1185">Reference proteome</keyword>
<name>A0A3N0DU78_9ACTN</name>
<evidence type="ECO:0000256" key="2">
    <source>
        <dbReference type="ARBA" id="ARBA00013223"/>
    </source>
</evidence>
<keyword evidence="3" id="KW-0285">Flavoprotein</keyword>
<accession>A0A3N0DU78</accession>
<organism evidence="12 13">
    <name type="scientific">Nocardioides marmorisolisilvae</name>
    <dbReference type="NCBI Taxonomy" id="1542737"/>
    <lineage>
        <taxon>Bacteria</taxon>
        <taxon>Bacillati</taxon>
        <taxon>Actinomycetota</taxon>
        <taxon>Actinomycetes</taxon>
        <taxon>Propionibacteriales</taxon>
        <taxon>Nocardioidaceae</taxon>
        <taxon>Nocardioides</taxon>
    </lineage>
</organism>
<dbReference type="PROSITE" id="PS00198">
    <property type="entry name" value="4FE4S_FER_1"/>
    <property type="match status" value="1"/>
</dbReference>
<evidence type="ECO:0000256" key="1">
    <source>
        <dbReference type="ARBA" id="ARBA00001974"/>
    </source>
</evidence>
<dbReference type="InterPro" id="IPR036188">
    <property type="entry name" value="FAD/NAD-bd_sf"/>
</dbReference>
<dbReference type="PRINTS" id="PR00419">
    <property type="entry name" value="ADXRDTASE"/>
</dbReference>
<evidence type="ECO:0000256" key="3">
    <source>
        <dbReference type="ARBA" id="ARBA00022630"/>
    </source>
</evidence>
<keyword evidence="8" id="KW-0408">Iron</keyword>
<evidence type="ECO:0000256" key="10">
    <source>
        <dbReference type="ARBA" id="ARBA00047776"/>
    </source>
</evidence>
<dbReference type="GO" id="GO:0046872">
    <property type="term" value="F:metal ion binding"/>
    <property type="evidence" value="ECO:0007669"/>
    <property type="project" value="UniProtKB-KW"/>
</dbReference>
<gene>
    <name evidence="12" type="ORF">EFL95_09150</name>
</gene>
<dbReference type="RefSeq" id="WP_123233686.1">
    <property type="nucleotide sequence ID" value="NZ_RJSG01000002.1"/>
</dbReference>
<feature type="domain" description="4Fe-4S ferredoxin-type" evidence="11">
    <location>
        <begin position="37"/>
        <end position="66"/>
    </location>
</feature>
<dbReference type="InterPro" id="IPR017896">
    <property type="entry name" value="4Fe4S_Fe-S-bd"/>
</dbReference>
<dbReference type="OrthoDB" id="289202at2"/>
<dbReference type="Proteomes" id="UP000277094">
    <property type="component" value="Unassembled WGS sequence"/>
</dbReference>